<feature type="region of interest" description="Disordered" evidence="1">
    <location>
        <begin position="305"/>
        <end position="326"/>
    </location>
</feature>
<keyword evidence="3" id="KW-1185">Reference proteome</keyword>
<dbReference type="KEGG" id="cot:CORT_0G02950"/>
<organism evidence="2 3">
    <name type="scientific">Candida orthopsilosis (strain 90-125)</name>
    <name type="common">Yeast</name>
    <dbReference type="NCBI Taxonomy" id="1136231"/>
    <lineage>
        <taxon>Eukaryota</taxon>
        <taxon>Fungi</taxon>
        <taxon>Dikarya</taxon>
        <taxon>Ascomycota</taxon>
        <taxon>Saccharomycotina</taxon>
        <taxon>Pichiomycetes</taxon>
        <taxon>Debaryomycetaceae</taxon>
        <taxon>Candida/Lodderomyces clade</taxon>
        <taxon>Candida</taxon>
    </lineage>
</organism>
<dbReference type="Proteomes" id="UP000005018">
    <property type="component" value="Chromosome 7"/>
</dbReference>
<gene>
    <name evidence="2" type="ORF">CORT_0G02950</name>
</gene>
<accession>H8X9Z6</accession>
<dbReference type="AlphaFoldDB" id="H8X9Z6"/>
<name>H8X9Z6_CANO9</name>
<dbReference type="RefSeq" id="XP_003871098.1">
    <property type="nucleotide sequence ID" value="XM_003871049.1"/>
</dbReference>
<dbReference type="HOGENOM" id="CLU_852574_0_0_1"/>
<dbReference type="eggNOG" id="ENOG502RQHT">
    <property type="taxonomic scope" value="Eukaryota"/>
</dbReference>
<dbReference type="GeneID" id="14542158"/>
<feature type="region of interest" description="Disordered" evidence="1">
    <location>
        <begin position="163"/>
        <end position="190"/>
    </location>
</feature>
<dbReference type="EMBL" id="HE681725">
    <property type="protein sequence ID" value="CCG24973.1"/>
    <property type="molecule type" value="Genomic_DNA"/>
</dbReference>
<proteinExistence type="predicted"/>
<dbReference type="OrthoDB" id="4025417at2759"/>
<evidence type="ECO:0000313" key="2">
    <source>
        <dbReference type="EMBL" id="CCG24973.1"/>
    </source>
</evidence>
<reference evidence="2 3" key="1">
    <citation type="journal article" date="2012" name="PLoS ONE">
        <title>Sequence and analysis of the genome of the pathogenic yeast Candida orthopsilosis.</title>
        <authorList>
            <person name="Riccombeni A."/>
            <person name="Vidanes G."/>
            <person name="Proux-Wera E."/>
            <person name="Wolfe K.H."/>
            <person name="Butler G."/>
        </authorList>
    </citation>
    <scope>NUCLEOTIDE SEQUENCE [LARGE SCALE GENOMIC DNA]</scope>
    <source>
        <strain evidence="2 3">Co 90-125</strain>
    </source>
</reference>
<protein>
    <submittedName>
        <fullName evidence="2">Uncharacterized protein</fullName>
    </submittedName>
</protein>
<feature type="region of interest" description="Disordered" evidence="1">
    <location>
        <begin position="51"/>
        <end position="97"/>
    </location>
</feature>
<evidence type="ECO:0000313" key="3">
    <source>
        <dbReference type="Proteomes" id="UP000005018"/>
    </source>
</evidence>
<sequence>MSHTLVNFSTTISSFESTPIEPTFKVMKLPPLEPTTKALSIFSENEINEWQDKKHPQHRQHQHPQHQHPQHQHPQRQHHHKRQQRKQAKTSVSNFKSKVLPTRTISRGLFKGCNDMRRFNCFSEECSLNFDVFRNCGYCRHIPYIPSPLKGVEYSCKYNNNSNYASDDEDKDKDEVQGLWGDIDHNNNERENDEEYDAFNDYLCQWKQQQNINKIRVPQEVSFIAPREKSKQRTLPSRSISNTLSKMSTLNERRIPHEQHPSKLFNSVCKSNNKDESNHKVYGMIDLLRNSDFQLKQKFIDMKHNSGKKMTKAQRSISAPSDDIYS</sequence>
<feature type="compositionally biased region" description="Basic residues" evidence="1">
    <location>
        <begin position="55"/>
        <end position="88"/>
    </location>
</feature>
<evidence type="ECO:0000256" key="1">
    <source>
        <dbReference type="SAM" id="MobiDB-lite"/>
    </source>
</evidence>